<dbReference type="OrthoDB" id="9803895at2"/>
<dbReference type="STRING" id="1075417.SAMN05421823_101192"/>
<dbReference type="SMART" id="SM00740">
    <property type="entry name" value="PASTA"/>
    <property type="match status" value="3"/>
</dbReference>
<dbReference type="Pfam" id="PF03793">
    <property type="entry name" value="PASTA"/>
    <property type="match status" value="3"/>
</dbReference>
<dbReference type="CDD" id="cd06577">
    <property type="entry name" value="PASTA_pknB"/>
    <property type="match status" value="3"/>
</dbReference>
<sequence>MFRANTWRDLLIHLGIILALFFLLILGFFYFYLPWSTHHGEYITVPDVKETQLDNGINVLETSGLRYQISDSVFDPTKPNYTVVQQNPTAGNQVKQGRKVYLTVTSGTPPIVKMPSLLGRSLMNAQKELTSLGLQTGKLEYKPDMQENAILEQRFQGKEIKPGDEIPKGSKVDLVIGDGLGNQVFAMPDLTGKMLDDARFELAGSSLQVGAIIYQNDPDKELGTIIRQNPSPGRDIRVGEEVDLWVVGYEPEDGEPPLEN</sequence>
<keyword evidence="1" id="KW-0472">Membrane</keyword>
<keyword evidence="1" id="KW-0812">Transmembrane</keyword>
<dbReference type="Gene3D" id="3.30.10.20">
    <property type="match status" value="3"/>
</dbReference>
<keyword evidence="1" id="KW-1133">Transmembrane helix</keyword>
<dbReference type="EMBL" id="FNFO01000001">
    <property type="protein sequence ID" value="SDJ82138.1"/>
    <property type="molecule type" value="Genomic_DNA"/>
</dbReference>
<accession>A0A1G8WUV1</accession>
<dbReference type="Proteomes" id="UP000198510">
    <property type="component" value="Unassembled WGS sequence"/>
</dbReference>
<evidence type="ECO:0000313" key="3">
    <source>
        <dbReference type="EMBL" id="SDJ82138.1"/>
    </source>
</evidence>
<dbReference type="RefSeq" id="WP_089678001.1">
    <property type="nucleotide sequence ID" value="NZ_FNFO01000001.1"/>
</dbReference>
<evidence type="ECO:0000256" key="1">
    <source>
        <dbReference type="SAM" id="Phobius"/>
    </source>
</evidence>
<gene>
    <name evidence="3" type="ORF">SAMN05421823_101192</name>
</gene>
<feature type="domain" description="PASTA" evidence="2">
    <location>
        <begin position="181"/>
        <end position="248"/>
    </location>
</feature>
<feature type="transmembrane region" description="Helical" evidence="1">
    <location>
        <begin position="12"/>
        <end position="33"/>
    </location>
</feature>
<reference evidence="3 4" key="1">
    <citation type="submission" date="2016-10" db="EMBL/GenBank/DDBJ databases">
        <authorList>
            <person name="de Groot N.N."/>
        </authorList>
    </citation>
    <scope>NUCLEOTIDE SEQUENCE [LARGE SCALE GENOMIC DNA]</scope>
    <source>
        <strain evidence="3 4">DSM 25186</strain>
    </source>
</reference>
<evidence type="ECO:0000313" key="4">
    <source>
        <dbReference type="Proteomes" id="UP000198510"/>
    </source>
</evidence>
<proteinExistence type="predicted"/>
<dbReference type="AlphaFoldDB" id="A0A1G8WUV1"/>
<dbReference type="PROSITE" id="PS51178">
    <property type="entry name" value="PASTA"/>
    <property type="match status" value="3"/>
</dbReference>
<feature type="domain" description="PASTA" evidence="2">
    <location>
        <begin position="108"/>
        <end position="178"/>
    </location>
</feature>
<evidence type="ECO:0000259" key="2">
    <source>
        <dbReference type="PROSITE" id="PS51178"/>
    </source>
</evidence>
<protein>
    <submittedName>
        <fullName evidence="3">PASTA domain, binds beta-lactams</fullName>
    </submittedName>
</protein>
<dbReference type="InterPro" id="IPR005543">
    <property type="entry name" value="PASTA_dom"/>
</dbReference>
<organism evidence="3 4">
    <name type="scientific">Catalinimonas alkaloidigena</name>
    <dbReference type="NCBI Taxonomy" id="1075417"/>
    <lineage>
        <taxon>Bacteria</taxon>
        <taxon>Pseudomonadati</taxon>
        <taxon>Bacteroidota</taxon>
        <taxon>Cytophagia</taxon>
        <taxon>Cytophagales</taxon>
        <taxon>Catalimonadaceae</taxon>
        <taxon>Catalinimonas</taxon>
    </lineage>
</organism>
<feature type="domain" description="PASTA" evidence="2">
    <location>
        <begin position="39"/>
        <end position="106"/>
    </location>
</feature>
<name>A0A1G8WUV1_9BACT</name>
<keyword evidence="4" id="KW-1185">Reference proteome</keyword>